<keyword evidence="4" id="KW-1185">Reference proteome</keyword>
<proteinExistence type="predicted"/>
<comment type="caution">
    <text evidence="3">The sequence shown here is derived from an EMBL/GenBank/DDBJ whole genome shotgun (WGS) entry which is preliminary data.</text>
</comment>
<dbReference type="Proteomes" id="UP001396334">
    <property type="component" value="Unassembled WGS sequence"/>
</dbReference>
<dbReference type="Pfam" id="PF13456">
    <property type="entry name" value="RVT_3"/>
    <property type="match status" value="1"/>
</dbReference>
<accession>A0ABR2R9G8</accession>
<dbReference type="EMBL" id="JBBPBN010000024">
    <property type="protein sequence ID" value="KAK9009610.1"/>
    <property type="molecule type" value="Genomic_DNA"/>
</dbReference>
<evidence type="ECO:0000259" key="2">
    <source>
        <dbReference type="Pfam" id="PF13456"/>
    </source>
</evidence>
<gene>
    <name evidence="3" type="ORF">V6N11_036141</name>
</gene>
<name>A0ABR2R9G8_9ROSI</name>
<dbReference type="InterPro" id="IPR002156">
    <property type="entry name" value="RNaseH_domain"/>
</dbReference>
<dbReference type="InterPro" id="IPR044730">
    <property type="entry name" value="RNase_H-like_dom_plant"/>
</dbReference>
<evidence type="ECO:0000256" key="1">
    <source>
        <dbReference type="SAM" id="Phobius"/>
    </source>
</evidence>
<feature type="transmembrane region" description="Helical" evidence="1">
    <location>
        <begin position="24"/>
        <end position="43"/>
    </location>
</feature>
<dbReference type="InterPro" id="IPR053151">
    <property type="entry name" value="RNase_H-like"/>
</dbReference>
<evidence type="ECO:0000313" key="4">
    <source>
        <dbReference type="Proteomes" id="UP001396334"/>
    </source>
</evidence>
<feature type="domain" description="RNase H type-1" evidence="2">
    <location>
        <begin position="100"/>
        <end position="173"/>
    </location>
</feature>
<keyword evidence="1" id="KW-0472">Membrane</keyword>
<reference evidence="3 4" key="1">
    <citation type="journal article" date="2024" name="G3 (Bethesda)">
        <title>Genome assembly of Hibiscus sabdariffa L. provides insights into metabolisms of medicinal natural products.</title>
        <authorList>
            <person name="Kim T."/>
        </authorList>
    </citation>
    <scope>NUCLEOTIDE SEQUENCE [LARGE SCALE GENOMIC DNA]</scope>
    <source>
        <strain evidence="3">TK-2024</strain>
        <tissue evidence="3">Old leaves</tissue>
    </source>
</reference>
<keyword evidence="1" id="KW-1133">Transmembrane helix</keyword>
<organism evidence="3 4">
    <name type="scientific">Hibiscus sabdariffa</name>
    <name type="common">roselle</name>
    <dbReference type="NCBI Taxonomy" id="183260"/>
    <lineage>
        <taxon>Eukaryota</taxon>
        <taxon>Viridiplantae</taxon>
        <taxon>Streptophyta</taxon>
        <taxon>Embryophyta</taxon>
        <taxon>Tracheophyta</taxon>
        <taxon>Spermatophyta</taxon>
        <taxon>Magnoliopsida</taxon>
        <taxon>eudicotyledons</taxon>
        <taxon>Gunneridae</taxon>
        <taxon>Pentapetalae</taxon>
        <taxon>rosids</taxon>
        <taxon>malvids</taxon>
        <taxon>Malvales</taxon>
        <taxon>Malvaceae</taxon>
        <taxon>Malvoideae</taxon>
        <taxon>Hibiscus</taxon>
    </lineage>
</organism>
<dbReference type="CDD" id="cd06222">
    <property type="entry name" value="RNase_H_like"/>
    <property type="match status" value="1"/>
</dbReference>
<dbReference type="PANTHER" id="PTHR47723">
    <property type="entry name" value="OS05G0353850 PROTEIN"/>
    <property type="match status" value="1"/>
</dbReference>
<evidence type="ECO:0000313" key="3">
    <source>
        <dbReference type="EMBL" id="KAK9009610.1"/>
    </source>
</evidence>
<dbReference type="InterPro" id="IPR036397">
    <property type="entry name" value="RNaseH_sf"/>
</dbReference>
<dbReference type="PANTHER" id="PTHR47723:SF19">
    <property type="entry name" value="POLYNUCLEOTIDYL TRANSFERASE, RIBONUCLEASE H-LIKE SUPERFAMILY PROTEIN"/>
    <property type="match status" value="1"/>
</dbReference>
<keyword evidence="1" id="KW-0812">Transmembrane</keyword>
<protein>
    <recommendedName>
        <fullName evidence="2">RNase H type-1 domain-containing protein</fullName>
    </recommendedName>
</protein>
<dbReference type="Gene3D" id="3.30.420.10">
    <property type="entry name" value="Ribonuclease H-like superfamily/Ribonuclease H"/>
    <property type="match status" value="1"/>
</dbReference>
<sequence>MDLYCSAKGSFCIFGSLGDSCIPSISKVWLFIPFAVIWTFWLFRNDIVFNAKWLDWLQLEFLVKFCLGSWLKTKFDHCPCWIPPPCGYAKLNVDEVVLNFNAKGGIGGVLRGTRGEILFQFSELCGLGPPALIELIAIKVGMLKFLESEWCDKFRLIIECDCKLVVDWLSMSATPPISFSSLVYELLRTIRERGMSVR</sequence>